<protein>
    <submittedName>
        <fullName evidence="2">Uncharacterized protein</fullName>
    </submittedName>
</protein>
<dbReference type="AlphaFoldDB" id="A0A1R3X0F1"/>
<evidence type="ECO:0000313" key="2">
    <source>
        <dbReference type="EMBL" id="SIT83577.1"/>
    </source>
</evidence>
<feature type="region of interest" description="Disordered" evidence="1">
    <location>
        <begin position="31"/>
        <end position="52"/>
    </location>
</feature>
<reference evidence="3" key="1">
    <citation type="submission" date="2017-01" db="EMBL/GenBank/DDBJ databases">
        <authorList>
            <person name="Varghese N."/>
            <person name="Submissions S."/>
        </authorList>
    </citation>
    <scope>NUCLEOTIDE SEQUENCE [LARGE SCALE GENOMIC DNA]</scope>
    <source>
        <strain evidence="3">LP100</strain>
    </source>
</reference>
<keyword evidence="3" id="KW-1185">Reference proteome</keyword>
<accession>A0A1R3X0F1</accession>
<sequence length="390" mass="44948">MNSIALWYKERETVITNSTESIDDIVDPAATDTTESENQQELSESTDSAHNIQSGEKCPLTIHLNYWQVNERLKKRLFIPRRREISFLDAGILLDKPSLVEIVYIFIPFSSVSNKIQVEDLGKLLKERPELVYAIFNEKFKVSVSTGSKIINVTDDSRPDKNFNIYVLDDATDIEYEEKFNGTLLKIKVPNGILQSEIPLYFRIRIKGPFVDTLRVVYRPKNRLFESGFSEIEVLDFRVQEIRNLNPTLLEEMSINKSFDLKKIHLLILRSARDELMFNSGNLHSSRILERGLWKSYFSEDIILDDIFAYHTKSAKTTNGSALEDFIVGFKFKVERVSVRTILAYLGIALVLSYFVELTASDLKEILSYLGELVQQGWANIIRNLNNNLR</sequence>
<evidence type="ECO:0000256" key="1">
    <source>
        <dbReference type="SAM" id="MobiDB-lite"/>
    </source>
</evidence>
<gene>
    <name evidence="2" type="ORF">SAMN05444128_1283</name>
</gene>
<dbReference type="RefSeq" id="WP_076666736.1">
    <property type="nucleotide sequence ID" value="NZ_FTPP01000001.1"/>
</dbReference>
<dbReference type="EMBL" id="FTPP01000001">
    <property type="protein sequence ID" value="SIT83577.1"/>
    <property type="molecule type" value="Genomic_DNA"/>
</dbReference>
<name>A0A1R3X0F1_9BACT</name>
<evidence type="ECO:0000313" key="3">
    <source>
        <dbReference type="Proteomes" id="UP000187181"/>
    </source>
</evidence>
<proteinExistence type="predicted"/>
<organism evidence="2 3">
    <name type="scientific">Pontibacter indicus</name>
    <dbReference type="NCBI Taxonomy" id="1317125"/>
    <lineage>
        <taxon>Bacteria</taxon>
        <taxon>Pseudomonadati</taxon>
        <taxon>Bacteroidota</taxon>
        <taxon>Cytophagia</taxon>
        <taxon>Cytophagales</taxon>
        <taxon>Hymenobacteraceae</taxon>
        <taxon>Pontibacter</taxon>
    </lineage>
</organism>
<dbReference type="STRING" id="1317125.SAMN05444128_1283"/>
<dbReference type="Proteomes" id="UP000187181">
    <property type="component" value="Unassembled WGS sequence"/>
</dbReference>
<dbReference type="OrthoDB" id="1452241at2"/>